<evidence type="ECO:0000256" key="1">
    <source>
        <dbReference type="ARBA" id="ARBA00023125"/>
    </source>
</evidence>
<keyword evidence="1" id="KW-0238">DNA-binding</keyword>
<reference evidence="3" key="1">
    <citation type="submission" date="2016-07" db="EMBL/GenBank/DDBJ databases">
        <title>Microvirga ossetica sp. nov. a new species of rhizobia isolated from root nodules of the legume species Vicia alpestris Steven originated from North Ossetia region in the Caucasus.</title>
        <authorList>
            <person name="Safronova V.I."/>
            <person name="Kuznetsova I.G."/>
            <person name="Sazanova A.L."/>
            <person name="Belimov A."/>
            <person name="Andronov E."/>
            <person name="Osledkin Y.S."/>
            <person name="Onishchuk O.P."/>
            <person name="Kurchak O.N."/>
            <person name="Shaposhnikov A.I."/>
            <person name="Willems A."/>
            <person name="Tikhonovich I.A."/>
        </authorList>
    </citation>
    <scope>NUCLEOTIDE SEQUENCE [LARGE SCALE GENOMIC DNA]</scope>
    <source>
        <strain evidence="3">V5/3M</strain>
        <plasmid evidence="3">unnamed1</plasmid>
    </source>
</reference>
<accession>A0A1B2EQR3</accession>
<name>A0A1B2EQR3_9HYPH</name>
<dbReference type="KEGG" id="moc:BB934_28615"/>
<dbReference type="InterPro" id="IPR009057">
    <property type="entry name" value="Homeodomain-like_sf"/>
</dbReference>
<dbReference type="SUPFAM" id="SSF46689">
    <property type="entry name" value="Homeodomain-like"/>
    <property type="match status" value="1"/>
</dbReference>
<feature type="domain" description="HTH tetR-type" evidence="2">
    <location>
        <begin position="12"/>
        <end position="52"/>
    </location>
</feature>
<dbReference type="InterPro" id="IPR001647">
    <property type="entry name" value="HTH_TetR"/>
</dbReference>
<dbReference type="GO" id="GO:0003677">
    <property type="term" value="F:DNA binding"/>
    <property type="evidence" value="ECO:0007669"/>
    <property type="project" value="UniProtKB-KW"/>
</dbReference>
<evidence type="ECO:0000313" key="3">
    <source>
        <dbReference type="EMBL" id="ANY82289.1"/>
    </source>
</evidence>
<dbReference type="Gene3D" id="1.10.357.10">
    <property type="entry name" value="Tetracycline Repressor, domain 2"/>
    <property type="match status" value="1"/>
</dbReference>
<sequence>MGDRRTKLDWLKQGLRTLANAGPGALKVGPMAAALNVSRGSFYWHFQDIEDFRSQLLQHWQETSTDQIIDALDARPGDPGRLRDLLHDAFGRQPKLDRAVRSWAAHDKDVASLVAAVDDRRIARVARLLVDAGVDTTRAAHRAVFLYWAFLGQAAVADQRHASLPKEALNDLAHLFGAPD</sequence>
<dbReference type="Pfam" id="PF00440">
    <property type="entry name" value="TetR_N"/>
    <property type="match status" value="1"/>
</dbReference>
<dbReference type="AlphaFoldDB" id="A0A1B2EQR3"/>
<dbReference type="OrthoDB" id="9805134at2"/>
<evidence type="ECO:0000259" key="2">
    <source>
        <dbReference type="Pfam" id="PF00440"/>
    </source>
</evidence>
<proteinExistence type="predicted"/>
<protein>
    <recommendedName>
        <fullName evidence="2">HTH tetR-type domain-containing protein</fullName>
    </recommendedName>
</protein>
<organism evidence="3">
    <name type="scientific">Microvirga ossetica</name>
    <dbReference type="NCBI Taxonomy" id="1882682"/>
    <lineage>
        <taxon>Bacteria</taxon>
        <taxon>Pseudomonadati</taxon>
        <taxon>Pseudomonadota</taxon>
        <taxon>Alphaproteobacteria</taxon>
        <taxon>Hyphomicrobiales</taxon>
        <taxon>Methylobacteriaceae</taxon>
        <taxon>Microvirga</taxon>
    </lineage>
</organism>
<gene>
    <name evidence="3" type="ORF">BB934_28615</name>
</gene>
<geneLocation type="plasmid" evidence="3">
    <name>unnamed1</name>
</geneLocation>
<dbReference type="EMBL" id="CP016617">
    <property type="protein sequence ID" value="ANY82289.1"/>
    <property type="molecule type" value="Genomic_DNA"/>
</dbReference>
<keyword evidence="3" id="KW-0614">Plasmid</keyword>